<dbReference type="InterPro" id="IPR045254">
    <property type="entry name" value="Nit1/2_C-N_Hydrolase"/>
</dbReference>
<keyword evidence="4" id="KW-1185">Reference proteome</keyword>
<keyword evidence="3" id="KW-0012">Acyltransferase</keyword>
<dbReference type="PANTHER" id="PTHR23088">
    <property type="entry name" value="NITRILASE-RELATED"/>
    <property type="match status" value="1"/>
</dbReference>
<protein>
    <submittedName>
        <fullName evidence="3">Nitrilase/cyanide hydratase and apolipoprotein N-acyltransferasefamily protein</fullName>
    </submittedName>
</protein>
<dbReference type="PROSITE" id="PS50263">
    <property type="entry name" value="CN_HYDROLASE"/>
    <property type="match status" value="1"/>
</dbReference>
<dbReference type="InterPro" id="IPR036526">
    <property type="entry name" value="C-N_Hydrolase_sf"/>
</dbReference>
<comment type="caution">
    <text evidence="3">The sequence shown here is derived from an EMBL/GenBank/DDBJ whole genome shotgun (WGS) entry which is preliminary data.</text>
</comment>
<organism evidence="3 4">
    <name type="scientific">Zostera marina</name>
    <name type="common">Eelgrass</name>
    <dbReference type="NCBI Taxonomy" id="29655"/>
    <lineage>
        <taxon>Eukaryota</taxon>
        <taxon>Viridiplantae</taxon>
        <taxon>Streptophyta</taxon>
        <taxon>Embryophyta</taxon>
        <taxon>Tracheophyta</taxon>
        <taxon>Spermatophyta</taxon>
        <taxon>Magnoliopsida</taxon>
        <taxon>Liliopsida</taxon>
        <taxon>Zosteraceae</taxon>
        <taxon>Zostera</taxon>
    </lineage>
</organism>
<dbReference type="OMA" id="MRVAVCQ"/>
<keyword evidence="3" id="KW-0449">Lipoprotein</keyword>
<dbReference type="STRING" id="29655.A0A0K9P6S2"/>
<dbReference type="FunFam" id="3.60.110.10:FF:000005">
    <property type="entry name" value="nitrilase homolog 1 isoform X1"/>
    <property type="match status" value="1"/>
</dbReference>
<gene>
    <name evidence="3" type="ORF">ZOSMA_353G00100</name>
</gene>
<dbReference type="EMBL" id="LFYR01001110">
    <property type="protein sequence ID" value="KMZ64684.1"/>
    <property type="molecule type" value="Genomic_DNA"/>
</dbReference>
<dbReference type="SUPFAM" id="SSF56317">
    <property type="entry name" value="Carbon-nitrogen hydrolase"/>
    <property type="match status" value="1"/>
</dbReference>
<dbReference type="AlphaFoldDB" id="A0A0K9P6S2"/>
<sequence>MRLIGHKTPGLPFLLRRFRPYLCNCTMAQTKKIRVAVAQMTSINDIDANFDTCARLTEKAAGEGAMLMCLPECFSFIGAESLSIAEDMDGPIMLRYCELARKWNIWISLGGFQEKGENDKHMFNTHVLVDDLGNIKTKYRKIHLFDVDVPGNKIFKESAFTASGTDIIVADSPVGRVGLTICYDLRFPELYHQLRFQHHAQILLVPSAFTKITGQAHWEVLLRTRAIENQCYVIAAAQTGKHSENRESYGDSLIIDPWGTVVARLPDRLTTDIVLADIDPSIIDDVRTKMPICEHRRPDIYEKKKD</sequence>
<evidence type="ECO:0000313" key="4">
    <source>
        <dbReference type="Proteomes" id="UP000036987"/>
    </source>
</evidence>
<feature type="domain" description="CN hydrolase" evidence="2">
    <location>
        <begin position="33"/>
        <end position="280"/>
    </location>
</feature>
<name>A0A0K9P6S2_ZOSMR</name>
<evidence type="ECO:0000313" key="3">
    <source>
        <dbReference type="EMBL" id="KMZ64684.1"/>
    </source>
</evidence>
<keyword evidence="1" id="KW-0378">Hydrolase</keyword>
<dbReference type="OrthoDB" id="10250282at2759"/>
<dbReference type="PANTHER" id="PTHR23088:SF27">
    <property type="entry name" value="DEAMINATED GLUTATHIONE AMIDASE"/>
    <property type="match status" value="1"/>
</dbReference>
<evidence type="ECO:0000256" key="1">
    <source>
        <dbReference type="ARBA" id="ARBA00022801"/>
    </source>
</evidence>
<keyword evidence="3" id="KW-0808">Transferase</keyword>
<proteinExistence type="predicted"/>
<reference evidence="4" key="1">
    <citation type="journal article" date="2016" name="Nature">
        <title>The genome of the seagrass Zostera marina reveals angiosperm adaptation to the sea.</title>
        <authorList>
            <person name="Olsen J.L."/>
            <person name="Rouze P."/>
            <person name="Verhelst B."/>
            <person name="Lin Y.-C."/>
            <person name="Bayer T."/>
            <person name="Collen J."/>
            <person name="Dattolo E."/>
            <person name="De Paoli E."/>
            <person name="Dittami S."/>
            <person name="Maumus F."/>
            <person name="Michel G."/>
            <person name="Kersting A."/>
            <person name="Lauritano C."/>
            <person name="Lohaus R."/>
            <person name="Toepel M."/>
            <person name="Tonon T."/>
            <person name="Vanneste K."/>
            <person name="Amirebrahimi M."/>
            <person name="Brakel J."/>
            <person name="Bostroem C."/>
            <person name="Chovatia M."/>
            <person name="Grimwood J."/>
            <person name="Jenkins J.W."/>
            <person name="Jueterbock A."/>
            <person name="Mraz A."/>
            <person name="Stam W.T."/>
            <person name="Tice H."/>
            <person name="Bornberg-Bauer E."/>
            <person name="Green P.J."/>
            <person name="Pearson G.A."/>
            <person name="Procaccini G."/>
            <person name="Duarte C.M."/>
            <person name="Schmutz J."/>
            <person name="Reusch T.B.H."/>
            <person name="Van de Peer Y."/>
        </authorList>
    </citation>
    <scope>NUCLEOTIDE SEQUENCE [LARGE SCALE GENOMIC DNA]</scope>
    <source>
        <strain evidence="4">cv. Finnish</strain>
    </source>
</reference>
<dbReference type="CDD" id="cd07572">
    <property type="entry name" value="nit"/>
    <property type="match status" value="1"/>
</dbReference>
<dbReference type="Proteomes" id="UP000036987">
    <property type="component" value="Unassembled WGS sequence"/>
</dbReference>
<dbReference type="Pfam" id="PF00795">
    <property type="entry name" value="CN_hydrolase"/>
    <property type="match status" value="1"/>
</dbReference>
<dbReference type="InterPro" id="IPR003010">
    <property type="entry name" value="C-N_Hydrolase"/>
</dbReference>
<evidence type="ECO:0000259" key="2">
    <source>
        <dbReference type="PROSITE" id="PS50263"/>
    </source>
</evidence>
<dbReference type="Gene3D" id="3.60.110.10">
    <property type="entry name" value="Carbon-nitrogen hydrolase"/>
    <property type="match status" value="1"/>
</dbReference>
<dbReference type="GO" id="GO:0016746">
    <property type="term" value="F:acyltransferase activity"/>
    <property type="evidence" value="ECO:0007669"/>
    <property type="project" value="UniProtKB-KW"/>
</dbReference>
<dbReference type="GO" id="GO:0016811">
    <property type="term" value="F:hydrolase activity, acting on carbon-nitrogen (but not peptide) bonds, in linear amides"/>
    <property type="evidence" value="ECO:0007669"/>
    <property type="project" value="InterPro"/>
</dbReference>
<accession>A0A0K9P6S2</accession>